<evidence type="ECO:0000256" key="4">
    <source>
        <dbReference type="ARBA" id="ARBA00023002"/>
    </source>
</evidence>
<sequence length="250" mass="28399">MELFETMLQHTSVRSFTQQKLTDELREQLILSAQSASSSNFLQAFSIIEITDAKKRKKIEQIANFPVDNGEKGALYIFVADLNKHAQVLAMNNDSMEHLRTMESLVVSIVDATLAAQSMAIYAESVSLGICYVGGIRNNLFQMKDILELPELTYPVFGMFVGYPVKKNEVKPRLPLNTILGTNTYQSLTAEMINAYDEKTADYYQARSTNVQSTNWSEKVRQHFEYPRRQNTVEFLRKPPENSFSGGLFV</sequence>
<evidence type="ECO:0000313" key="7">
    <source>
        <dbReference type="EMBL" id="MDT2402677.1"/>
    </source>
</evidence>
<evidence type="ECO:0000313" key="8">
    <source>
        <dbReference type="Proteomes" id="UP001260773"/>
    </source>
</evidence>
<name>A0AAW8RVY5_ENTAV</name>
<dbReference type="CDD" id="cd02146">
    <property type="entry name" value="NfsA-like"/>
    <property type="match status" value="1"/>
</dbReference>
<dbReference type="EMBL" id="JARPWH010000029">
    <property type="protein sequence ID" value="MDT2402677.1"/>
    <property type="molecule type" value="Genomic_DNA"/>
</dbReference>
<dbReference type="Pfam" id="PF00881">
    <property type="entry name" value="Nitroreductase"/>
    <property type="match status" value="1"/>
</dbReference>
<dbReference type="PANTHER" id="PTHR43425">
    <property type="entry name" value="OXYGEN-INSENSITIVE NADPH NITROREDUCTASE"/>
    <property type="match status" value="1"/>
</dbReference>
<dbReference type="InterPro" id="IPR016446">
    <property type="entry name" value="Flavin_OxRdtase_Frp"/>
</dbReference>
<gene>
    <name evidence="7" type="ORF">P7D43_09855</name>
</gene>
<dbReference type="AlphaFoldDB" id="A0AAW8RVY5"/>
<dbReference type="Proteomes" id="UP001260773">
    <property type="component" value="Unassembled WGS sequence"/>
</dbReference>
<keyword evidence="5" id="KW-0521">NADP</keyword>
<dbReference type="SUPFAM" id="SSF55469">
    <property type="entry name" value="FMN-dependent nitroreductase-like"/>
    <property type="match status" value="1"/>
</dbReference>
<keyword evidence="2 5" id="KW-0285">Flavoprotein</keyword>
<dbReference type="InterPro" id="IPR029479">
    <property type="entry name" value="Nitroreductase"/>
</dbReference>
<feature type="domain" description="Nitroreductase" evidence="6">
    <location>
        <begin position="9"/>
        <end position="163"/>
    </location>
</feature>
<dbReference type="Gene3D" id="3.40.109.10">
    <property type="entry name" value="NADH Oxidase"/>
    <property type="match status" value="1"/>
</dbReference>
<comment type="caution">
    <text evidence="7">The sequence shown here is derived from an EMBL/GenBank/DDBJ whole genome shotgun (WGS) entry which is preliminary data.</text>
</comment>
<evidence type="ECO:0000259" key="6">
    <source>
        <dbReference type="Pfam" id="PF00881"/>
    </source>
</evidence>
<protein>
    <submittedName>
        <fullName evidence="7">NADPH-dependent oxidoreductase</fullName>
    </submittedName>
</protein>
<organism evidence="7 8">
    <name type="scientific">Enterococcus avium</name>
    <name type="common">Streptococcus avium</name>
    <dbReference type="NCBI Taxonomy" id="33945"/>
    <lineage>
        <taxon>Bacteria</taxon>
        <taxon>Bacillati</taxon>
        <taxon>Bacillota</taxon>
        <taxon>Bacilli</taxon>
        <taxon>Lactobacillales</taxon>
        <taxon>Enterococcaceae</taxon>
        <taxon>Enterococcus</taxon>
    </lineage>
</organism>
<evidence type="ECO:0000256" key="2">
    <source>
        <dbReference type="ARBA" id="ARBA00022630"/>
    </source>
</evidence>
<keyword evidence="3 5" id="KW-0288">FMN</keyword>
<evidence type="ECO:0000256" key="3">
    <source>
        <dbReference type="ARBA" id="ARBA00022643"/>
    </source>
</evidence>
<comment type="similarity">
    <text evidence="1 5">Belongs to the flavin oxidoreductase frp family.</text>
</comment>
<dbReference type="PANTHER" id="PTHR43425:SF3">
    <property type="entry name" value="NADPH-DEPENDENT OXIDOREDUCTASE"/>
    <property type="match status" value="1"/>
</dbReference>
<evidence type="ECO:0000256" key="1">
    <source>
        <dbReference type="ARBA" id="ARBA00008366"/>
    </source>
</evidence>
<accession>A0AAW8RVY5</accession>
<dbReference type="GO" id="GO:0016491">
    <property type="term" value="F:oxidoreductase activity"/>
    <property type="evidence" value="ECO:0007669"/>
    <property type="project" value="UniProtKB-UniRule"/>
</dbReference>
<keyword evidence="4 5" id="KW-0560">Oxidoreductase</keyword>
<proteinExistence type="inferred from homology"/>
<reference evidence="7" key="1">
    <citation type="submission" date="2023-03" db="EMBL/GenBank/DDBJ databases">
        <authorList>
            <person name="Shen W."/>
            <person name="Cai J."/>
        </authorList>
    </citation>
    <scope>NUCLEOTIDE SEQUENCE</scope>
    <source>
        <strain evidence="7">P33-2</strain>
    </source>
</reference>
<dbReference type="RefSeq" id="WP_270786048.1">
    <property type="nucleotide sequence ID" value="NZ_JAQCOW010000014.1"/>
</dbReference>
<dbReference type="InterPro" id="IPR000415">
    <property type="entry name" value="Nitroreductase-like"/>
</dbReference>
<dbReference type="PIRSF" id="PIRSF005426">
    <property type="entry name" value="Frp"/>
    <property type="match status" value="1"/>
</dbReference>
<evidence type="ECO:0000256" key="5">
    <source>
        <dbReference type="PIRNR" id="PIRNR005426"/>
    </source>
</evidence>